<organism evidence="2 3">
    <name type="scientific">Trichuris muris</name>
    <name type="common">Mouse whipworm</name>
    <dbReference type="NCBI Taxonomy" id="70415"/>
    <lineage>
        <taxon>Eukaryota</taxon>
        <taxon>Metazoa</taxon>
        <taxon>Ecdysozoa</taxon>
        <taxon>Nematoda</taxon>
        <taxon>Enoplea</taxon>
        <taxon>Dorylaimia</taxon>
        <taxon>Trichinellida</taxon>
        <taxon>Trichuridae</taxon>
        <taxon>Trichuris</taxon>
    </lineage>
</organism>
<dbReference type="AlphaFoldDB" id="A0A5S6R0V1"/>
<feature type="compositionally biased region" description="Basic and acidic residues" evidence="1">
    <location>
        <begin position="78"/>
        <end position="107"/>
    </location>
</feature>
<evidence type="ECO:0000313" key="3">
    <source>
        <dbReference type="WBParaSite" id="TMUE_3000013105.1"/>
    </source>
</evidence>
<evidence type="ECO:0000256" key="1">
    <source>
        <dbReference type="SAM" id="MobiDB-lite"/>
    </source>
</evidence>
<keyword evidence="2" id="KW-1185">Reference proteome</keyword>
<proteinExistence type="predicted"/>
<feature type="region of interest" description="Disordered" evidence="1">
    <location>
        <begin position="78"/>
        <end position="131"/>
    </location>
</feature>
<dbReference type="Proteomes" id="UP000046395">
    <property type="component" value="Unassembled WGS sequence"/>
</dbReference>
<evidence type="ECO:0000313" key="2">
    <source>
        <dbReference type="Proteomes" id="UP000046395"/>
    </source>
</evidence>
<dbReference type="WBParaSite" id="TMUE_3000013105.1">
    <property type="protein sequence ID" value="TMUE_3000013105.1"/>
    <property type="gene ID" value="WBGene00301793"/>
</dbReference>
<sequence>MEPLDEENEDLLRAICDQGRLETANRIARALVSAEGHIQPPRPPADEGSTHLLEIINQLGKLAPEHVLFGRCEDGLKIGKEKGSSKTKEPPKTEQQKRATPEERKSSAESSVAQGGGSTGDGKPPPNGSAIKLLSTYEIDAPMPEGEKIEEKGLEGNKEEETMIEEPLKIPDNLKEMSPQAEEESEVNVKLEFLQARLDHIVEVQENMKTELHTASVKMQLLIDMQQQVDARRNLACSEGANTSRVVPFAYAIGDSRENVATCESIFVKTFNVLRMLGVFRR</sequence>
<name>A0A5S6R0V1_TRIMR</name>
<accession>A0A5S6R0V1</accession>
<protein>
    <submittedName>
        <fullName evidence="3">Uncharacterized protein</fullName>
    </submittedName>
</protein>
<reference evidence="3" key="1">
    <citation type="submission" date="2019-12" db="UniProtKB">
        <authorList>
            <consortium name="WormBaseParasite"/>
        </authorList>
    </citation>
    <scope>IDENTIFICATION</scope>
</reference>